<dbReference type="SUPFAM" id="SSF51445">
    <property type="entry name" value="(Trans)glycosidases"/>
    <property type="match status" value="1"/>
</dbReference>
<protein>
    <submittedName>
        <fullName evidence="4">Alpha-amylase</fullName>
    </submittedName>
</protein>
<dbReference type="Pfam" id="PF00128">
    <property type="entry name" value="Alpha-amylase"/>
    <property type="match status" value="2"/>
</dbReference>
<dbReference type="Gene3D" id="3.20.20.80">
    <property type="entry name" value="Glycosidases"/>
    <property type="match status" value="1"/>
</dbReference>
<reference evidence="5" key="1">
    <citation type="submission" date="2016-11" db="EMBL/GenBank/DDBJ databases">
        <title>Actinomyces gypaetusis sp. nov. isolated from Gypaetus barbatus in Qinghai Tibet Plateau China.</title>
        <authorList>
            <person name="Meng X."/>
        </authorList>
    </citation>
    <scope>NUCLEOTIDE SEQUENCE [LARGE SCALE GENOMIC DNA]</scope>
    <source>
        <strain evidence="5">DSM 15383</strain>
    </source>
</reference>
<dbReference type="SMART" id="SM00642">
    <property type="entry name" value="Aamy"/>
    <property type="match status" value="1"/>
</dbReference>
<evidence type="ECO:0000313" key="4">
    <source>
        <dbReference type="EMBL" id="OKL49223.1"/>
    </source>
</evidence>
<organism evidence="4 5">
    <name type="scientific">Boudabousia marimammalium</name>
    <dbReference type="NCBI Taxonomy" id="156892"/>
    <lineage>
        <taxon>Bacteria</taxon>
        <taxon>Bacillati</taxon>
        <taxon>Actinomycetota</taxon>
        <taxon>Actinomycetes</taxon>
        <taxon>Actinomycetales</taxon>
        <taxon>Actinomycetaceae</taxon>
        <taxon>Boudabousia</taxon>
    </lineage>
</organism>
<evidence type="ECO:0000256" key="2">
    <source>
        <dbReference type="ARBA" id="ARBA00023295"/>
    </source>
</evidence>
<dbReference type="Proteomes" id="UP000186465">
    <property type="component" value="Unassembled WGS sequence"/>
</dbReference>
<feature type="domain" description="Glycosyl hydrolase family 13 catalytic" evidence="3">
    <location>
        <begin position="5"/>
        <end position="340"/>
    </location>
</feature>
<accession>A0A1Q5PNT9</accession>
<evidence type="ECO:0000313" key="5">
    <source>
        <dbReference type="Proteomes" id="UP000186465"/>
    </source>
</evidence>
<dbReference type="EMBL" id="MPDM01000004">
    <property type="protein sequence ID" value="OKL49223.1"/>
    <property type="molecule type" value="Genomic_DNA"/>
</dbReference>
<keyword evidence="5" id="KW-1185">Reference proteome</keyword>
<dbReference type="GO" id="GO:0016798">
    <property type="term" value="F:hydrolase activity, acting on glycosyl bonds"/>
    <property type="evidence" value="ECO:0007669"/>
    <property type="project" value="UniProtKB-KW"/>
</dbReference>
<proteinExistence type="predicted"/>
<dbReference type="InterPro" id="IPR017853">
    <property type="entry name" value="GH"/>
</dbReference>
<comment type="caution">
    <text evidence="4">The sequence shown here is derived from an EMBL/GenBank/DDBJ whole genome shotgun (WGS) entry which is preliminary data.</text>
</comment>
<dbReference type="InterPro" id="IPR006047">
    <property type="entry name" value="GH13_cat_dom"/>
</dbReference>
<evidence type="ECO:0000259" key="3">
    <source>
        <dbReference type="SMART" id="SM00642"/>
    </source>
</evidence>
<dbReference type="GO" id="GO:0005975">
    <property type="term" value="P:carbohydrate metabolic process"/>
    <property type="evidence" value="ECO:0007669"/>
    <property type="project" value="InterPro"/>
</dbReference>
<dbReference type="PANTHER" id="PTHR10357:SF210">
    <property type="entry name" value="MALTODEXTRIN GLUCOSIDASE"/>
    <property type="match status" value="1"/>
</dbReference>
<dbReference type="AlphaFoldDB" id="A0A1Q5PNT9"/>
<gene>
    <name evidence="4" type="ORF">BM477_04325</name>
</gene>
<evidence type="ECO:0000256" key="1">
    <source>
        <dbReference type="ARBA" id="ARBA00022801"/>
    </source>
</evidence>
<dbReference type="STRING" id="156892.BM477_04325"/>
<dbReference type="PANTHER" id="PTHR10357">
    <property type="entry name" value="ALPHA-AMYLASE FAMILY MEMBER"/>
    <property type="match status" value="1"/>
</dbReference>
<dbReference type="OrthoDB" id="9802433at2"/>
<sequence length="420" mass="46728">MQWWHVYPLGALGADTTGQDSTCHHSLKELIPWLDHARDLGLNGIALGPIFASELHGYDTLDYFQIDQRLGNLEDFHALVAAAHERGMKVMLDGVFNHISRNHPLLEDPAQAIENGLVHADNTGQPRAFEGHGQLIELKHSSPAVQDLIVEIMTHWLSMGADAWRLDAAYTLAPELWKPILGRVKERYPDVYIMGEVIHGDYIHTVTASGMDAVTEYELWKAIWSSLNDQNMHELAWTLKRHNEFTEAFLPYTFVGNHDVTRIATQVPAPLTDLTYVILTTVSGTPAIYYGDELDWTGHKEERFGGDDAIRAALPPFPPAPAERPDSYRLLQHLLSIRRRVPELIHSRTRPIAVDGPVIAYVCESNPEGRPLLTVALNSGENAVDVECEGGNLIAHRDAHQNADGIHLGPAGWAILAHTI</sequence>
<keyword evidence="2" id="KW-0326">Glycosidase</keyword>
<keyword evidence="1" id="KW-0378">Hydrolase</keyword>
<name>A0A1Q5PNT9_9ACTO</name>